<evidence type="ECO:0000256" key="8">
    <source>
        <dbReference type="SAM" id="MobiDB-lite"/>
    </source>
</evidence>
<dbReference type="Gene3D" id="1.25.40.10">
    <property type="entry name" value="Tetratricopeptide repeat domain"/>
    <property type="match status" value="1"/>
</dbReference>
<feature type="domain" description="PPIase FKBP-type" evidence="9">
    <location>
        <begin position="176"/>
        <end position="289"/>
    </location>
</feature>
<evidence type="ECO:0000313" key="10">
    <source>
        <dbReference type="EMBL" id="KAG8481213.1"/>
    </source>
</evidence>
<feature type="region of interest" description="Disordered" evidence="8">
    <location>
        <begin position="1"/>
        <end position="26"/>
    </location>
</feature>
<dbReference type="Gene3D" id="3.10.50.40">
    <property type="match status" value="3"/>
</dbReference>
<reference evidence="10 11" key="1">
    <citation type="journal article" date="2021" name="bioRxiv">
        <title>The Gossypium anomalum genome as a resource for cotton improvement and evolutionary analysis of hybrid incompatibility.</title>
        <authorList>
            <person name="Grover C.E."/>
            <person name="Yuan D."/>
            <person name="Arick M.A."/>
            <person name="Miller E.R."/>
            <person name="Hu G."/>
            <person name="Peterson D.G."/>
            <person name="Wendel J.F."/>
            <person name="Udall J.A."/>
        </authorList>
    </citation>
    <scope>NUCLEOTIDE SEQUENCE [LARGE SCALE GENOMIC DNA]</scope>
    <source>
        <strain evidence="10">JFW-Udall</strain>
        <tissue evidence="10">Leaf</tissue>
    </source>
</reference>
<comment type="similarity">
    <text evidence="2">Belongs to the FKBP-type PPIase family.</text>
</comment>
<dbReference type="InterPro" id="IPR050754">
    <property type="entry name" value="FKBP4/5/8-like"/>
</dbReference>
<evidence type="ECO:0000256" key="7">
    <source>
        <dbReference type="PROSITE-ProRule" id="PRU00277"/>
    </source>
</evidence>
<gene>
    <name evidence="10" type="ORF">CXB51_025953</name>
</gene>
<keyword evidence="4" id="KW-0677">Repeat</keyword>
<evidence type="ECO:0000256" key="5">
    <source>
        <dbReference type="ARBA" id="ARBA00022803"/>
    </source>
</evidence>
<dbReference type="AlphaFoldDB" id="A0A8J5YDJ2"/>
<dbReference type="EMBL" id="JAHUZN010000010">
    <property type="protein sequence ID" value="KAG8481213.1"/>
    <property type="molecule type" value="Genomic_DNA"/>
</dbReference>
<sequence>MEDDFDFPTANNVEEDEMGIPGDDPVNSLLEVGEEKEIGKNGLKKKLVKQGEGWETPSNGDEVEVHYTGTLLDGTKFDSSRDRGTPFKFKLGLGQVIKGWDEGIKTMKKGENAIFTIPPELAYGESGSPPTIPPNATLQFDVELLSWTSFKDICKDGGIFKKILVEGEKWENPKDLDEVFVKYEACLEDGTLISQTGGLEFTVEMVSIIPLYYTHFSRMISSSLNMTMRLYHAGYFCPALAKAVKTMKKGEKVLLIVKPQYAFGEDGRPALGSEGAVPPNATLNVTLELCFGCHKEQKVLKKILKEGEGYERPDDGTIVQVKFIGKLEDGKIFVKKGHDDELFEFKMMKVCDPDLFLSGLVSSYLSFSIRFYDIMAFVSYFMTLVTEQVIDGLDKAVKTMKKGELALITIQPEYAFGSSESQQELAVVPANSAVYYEVEMVSFVKEKESWDMNAQEKIEAAGKKKEEGNALFKAGKYERASKRYEKAFRFIEYASSFSDEEKQQAKLLKVTCNLNNAACKLKLKDYKKAKKLCTEVLELDDRNVKALYRRAQAYMELVDFDLAEADIKRPWRLTPTTVIASYLYEWWDVSQLKLIYCHVCNRDVKLEYRTVQQEEDAQFYGNIIAKMSKLEQAKATKKESRHITIGRKIAGSFGLHLSDTSCDCRRDLAKVVRSPCRSGSYVMFKDSAL</sequence>
<organism evidence="10 11">
    <name type="scientific">Gossypium anomalum</name>
    <dbReference type="NCBI Taxonomy" id="47600"/>
    <lineage>
        <taxon>Eukaryota</taxon>
        <taxon>Viridiplantae</taxon>
        <taxon>Streptophyta</taxon>
        <taxon>Embryophyta</taxon>
        <taxon>Tracheophyta</taxon>
        <taxon>Spermatophyta</taxon>
        <taxon>Magnoliopsida</taxon>
        <taxon>eudicotyledons</taxon>
        <taxon>Gunneridae</taxon>
        <taxon>Pentapetalae</taxon>
        <taxon>rosids</taxon>
        <taxon>malvids</taxon>
        <taxon>Malvales</taxon>
        <taxon>Malvaceae</taxon>
        <taxon>Malvoideae</taxon>
        <taxon>Gossypium</taxon>
    </lineage>
</organism>
<dbReference type="PANTHER" id="PTHR46512:SF11">
    <property type="entry name" value="PEPTIDYLPROLYL ISOMERASE"/>
    <property type="match status" value="1"/>
</dbReference>
<dbReference type="PROSITE" id="PS50059">
    <property type="entry name" value="FKBP_PPIASE"/>
    <property type="match status" value="3"/>
</dbReference>
<dbReference type="InterPro" id="IPR011990">
    <property type="entry name" value="TPR-like_helical_dom_sf"/>
</dbReference>
<dbReference type="Pfam" id="PF00254">
    <property type="entry name" value="FKBP_C"/>
    <property type="match status" value="3"/>
</dbReference>
<dbReference type="InterPro" id="IPR046357">
    <property type="entry name" value="PPIase_dom_sf"/>
</dbReference>
<keyword evidence="11" id="KW-1185">Reference proteome</keyword>
<dbReference type="OrthoDB" id="1902587at2759"/>
<evidence type="ECO:0000256" key="6">
    <source>
        <dbReference type="ARBA" id="ARBA00023235"/>
    </source>
</evidence>
<accession>A0A8J5YDJ2</accession>
<proteinExistence type="inferred from homology"/>
<dbReference type="EC" id="5.2.1.8" evidence="3 7"/>
<dbReference type="PANTHER" id="PTHR46512">
    <property type="entry name" value="PEPTIDYLPROLYL ISOMERASE"/>
    <property type="match status" value="1"/>
</dbReference>
<dbReference type="InterPro" id="IPR001179">
    <property type="entry name" value="PPIase_FKBP_dom"/>
</dbReference>
<feature type="domain" description="PPIase FKBP-type" evidence="9">
    <location>
        <begin position="60"/>
        <end position="148"/>
    </location>
</feature>
<dbReference type="SUPFAM" id="SSF48452">
    <property type="entry name" value="TPR-like"/>
    <property type="match status" value="1"/>
</dbReference>
<name>A0A8J5YDJ2_9ROSI</name>
<evidence type="ECO:0000259" key="9">
    <source>
        <dbReference type="PROSITE" id="PS50059"/>
    </source>
</evidence>
<dbReference type="FunFam" id="3.10.50.40:FF:000012">
    <property type="entry name" value="Peptidylprolyl isomerase"/>
    <property type="match status" value="1"/>
</dbReference>
<dbReference type="FunFam" id="1.25.40.10:FF:000008">
    <property type="entry name" value="Peptidylprolyl isomerase"/>
    <property type="match status" value="1"/>
</dbReference>
<feature type="domain" description="PPIase FKBP-type" evidence="9">
    <location>
        <begin position="316"/>
        <end position="444"/>
    </location>
</feature>
<dbReference type="Proteomes" id="UP000701853">
    <property type="component" value="Chromosome 10"/>
</dbReference>
<evidence type="ECO:0000256" key="3">
    <source>
        <dbReference type="ARBA" id="ARBA00013194"/>
    </source>
</evidence>
<keyword evidence="6 7" id="KW-0413">Isomerase</keyword>
<keyword evidence="5" id="KW-0802">TPR repeat</keyword>
<evidence type="ECO:0000313" key="11">
    <source>
        <dbReference type="Proteomes" id="UP000701853"/>
    </source>
</evidence>
<comment type="caution">
    <text evidence="10">The sequence shown here is derived from an EMBL/GenBank/DDBJ whole genome shotgun (WGS) entry which is preliminary data.</text>
</comment>
<protein>
    <recommendedName>
        <fullName evidence="3 7">peptidylprolyl isomerase</fullName>
        <ecNumber evidence="3 7">5.2.1.8</ecNumber>
    </recommendedName>
</protein>
<dbReference type="InterPro" id="IPR019734">
    <property type="entry name" value="TPR_rpt"/>
</dbReference>
<dbReference type="SMART" id="SM00028">
    <property type="entry name" value="TPR"/>
    <property type="match status" value="3"/>
</dbReference>
<keyword evidence="7" id="KW-0697">Rotamase</keyword>
<dbReference type="GO" id="GO:0003755">
    <property type="term" value="F:peptidyl-prolyl cis-trans isomerase activity"/>
    <property type="evidence" value="ECO:0007669"/>
    <property type="project" value="UniProtKB-KW"/>
</dbReference>
<comment type="catalytic activity">
    <reaction evidence="1 7">
        <text>[protein]-peptidylproline (omega=180) = [protein]-peptidylproline (omega=0)</text>
        <dbReference type="Rhea" id="RHEA:16237"/>
        <dbReference type="Rhea" id="RHEA-COMP:10747"/>
        <dbReference type="Rhea" id="RHEA-COMP:10748"/>
        <dbReference type="ChEBI" id="CHEBI:83833"/>
        <dbReference type="ChEBI" id="CHEBI:83834"/>
        <dbReference type="EC" id="5.2.1.8"/>
    </reaction>
</comment>
<evidence type="ECO:0000256" key="4">
    <source>
        <dbReference type="ARBA" id="ARBA00022737"/>
    </source>
</evidence>
<evidence type="ECO:0000256" key="2">
    <source>
        <dbReference type="ARBA" id="ARBA00006577"/>
    </source>
</evidence>
<evidence type="ECO:0000256" key="1">
    <source>
        <dbReference type="ARBA" id="ARBA00000971"/>
    </source>
</evidence>
<dbReference type="SUPFAM" id="SSF54534">
    <property type="entry name" value="FKBP-like"/>
    <property type="match status" value="3"/>
</dbReference>